<organism evidence="1 2">
    <name type="scientific">Lithospermum erythrorhizon</name>
    <name type="common">Purple gromwell</name>
    <name type="synonym">Lithospermum officinale var. erythrorhizon</name>
    <dbReference type="NCBI Taxonomy" id="34254"/>
    <lineage>
        <taxon>Eukaryota</taxon>
        <taxon>Viridiplantae</taxon>
        <taxon>Streptophyta</taxon>
        <taxon>Embryophyta</taxon>
        <taxon>Tracheophyta</taxon>
        <taxon>Spermatophyta</taxon>
        <taxon>Magnoliopsida</taxon>
        <taxon>eudicotyledons</taxon>
        <taxon>Gunneridae</taxon>
        <taxon>Pentapetalae</taxon>
        <taxon>asterids</taxon>
        <taxon>lamiids</taxon>
        <taxon>Boraginales</taxon>
        <taxon>Boraginaceae</taxon>
        <taxon>Boraginoideae</taxon>
        <taxon>Lithospermeae</taxon>
        <taxon>Lithospermum</taxon>
    </lineage>
</organism>
<keyword evidence="2" id="KW-1185">Reference proteome</keyword>
<reference evidence="1 2" key="1">
    <citation type="submission" date="2024-01" db="EMBL/GenBank/DDBJ databases">
        <title>The complete chloroplast genome sequence of Lithospermum erythrorhizon: insights into the phylogenetic relationship among Boraginaceae species and the maternal lineages of purple gromwells.</title>
        <authorList>
            <person name="Okada T."/>
            <person name="Watanabe K."/>
        </authorList>
    </citation>
    <scope>NUCLEOTIDE SEQUENCE [LARGE SCALE GENOMIC DNA]</scope>
</reference>
<name>A0AAV3QF79_LITER</name>
<dbReference type="AlphaFoldDB" id="A0AAV3QF79"/>
<dbReference type="EMBL" id="BAABME010004420">
    <property type="protein sequence ID" value="GAA0162308.1"/>
    <property type="molecule type" value="Genomic_DNA"/>
</dbReference>
<accession>A0AAV3QF79</accession>
<evidence type="ECO:0000313" key="1">
    <source>
        <dbReference type="EMBL" id="GAA0162308.1"/>
    </source>
</evidence>
<protein>
    <submittedName>
        <fullName evidence="1">Uncharacterized protein</fullName>
    </submittedName>
</protein>
<evidence type="ECO:0000313" key="2">
    <source>
        <dbReference type="Proteomes" id="UP001454036"/>
    </source>
</evidence>
<gene>
    <name evidence="1" type="ORF">LIER_18426</name>
</gene>
<comment type="caution">
    <text evidence="1">The sequence shown here is derived from an EMBL/GenBank/DDBJ whole genome shotgun (WGS) entry which is preliminary data.</text>
</comment>
<dbReference type="Proteomes" id="UP001454036">
    <property type="component" value="Unassembled WGS sequence"/>
</dbReference>
<proteinExistence type="predicted"/>
<sequence length="107" mass="12681">MAPTVRIANHFPQNTNVSTTQNIEQQVQMDIPGPSEKQGVPPVEQFSQDDIRKEVQRRVQLVREQEIQRQVDIILERDKLVHEEQARLEEEAIRAEHEHRERILSRR</sequence>